<dbReference type="Proteomes" id="UP000188605">
    <property type="component" value="Unassembled WGS sequence"/>
</dbReference>
<dbReference type="EMBL" id="LJDB01000006">
    <property type="protein sequence ID" value="ONI42824.1"/>
    <property type="molecule type" value="Genomic_DNA"/>
</dbReference>
<name>A0ACC8XHI4_9FIRM</name>
<protein>
    <submittedName>
        <fullName evidence="1">Indole-3-glycerol phosphate synthase</fullName>
    </submittedName>
</protein>
<accession>A0ACC8XHI4</accession>
<sequence length="260" mass="29197">MILGKIVEATRKRLEKEKLIIPPHKIESLANSIYVKKNFKESVSKLGINFICEVKKASPSKGIIAHDFDYKKIALEYEAAGADAMSVLTEPDFFMGSEKYLEEINKLVSIPTLKKDFIVDKYQIYQAKVSGASCILLICAILDDYWLNELYQCAKLIGLDVLVETHDELEIERALNIGADIIGVNNRNLNNFVVDINTCIELRDRVPKDIVYVAESGIRNREDIKKLMAAGVNAVLIGETLMREENKVEGLAKLRGCTSE</sequence>
<organism evidence="1 2">
    <name type="scientific">Candidatus Epulonipiscium fishelsonii</name>
    <dbReference type="NCBI Taxonomy" id="77094"/>
    <lineage>
        <taxon>Bacteria</taxon>
        <taxon>Bacillati</taxon>
        <taxon>Bacillota</taxon>
        <taxon>Clostridia</taxon>
        <taxon>Lachnospirales</taxon>
        <taxon>Lachnospiraceae</taxon>
        <taxon>Candidatus Epulonipiscium</taxon>
    </lineage>
</organism>
<evidence type="ECO:0000313" key="1">
    <source>
        <dbReference type="EMBL" id="ONI42824.1"/>
    </source>
</evidence>
<evidence type="ECO:0000313" key="2">
    <source>
        <dbReference type="Proteomes" id="UP000188605"/>
    </source>
</evidence>
<comment type="caution">
    <text evidence="1">The sequence shown here is derived from an EMBL/GenBank/DDBJ whole genome shotgun (WGS) entry which is preliminary data.</text>
</comment>
<keyword evidence="2" id="KW-1185">Reference proteome</keyword>
<gene>
    <name evidence="1" type="ORF">AN396_13040</name>
</gene>
<reference evidence="1" key="1">
    <citation type="submission" date="2016-08" db="EMBL/GenBank/DDBJ databases">
        <authorList>
            <person name="Ngugi D.K."/>
            <person name="Miyake S."/>
            <person name="Stingl U."/>
        </authorList>
    </citation>
    <scope>NUCLEOTIDE SEQUENCE</scope>
    <source>
        <strain evidence="1">SCG-B11WGA-EpuloA1</strain>
    </source>
</reference>
<proteinExistence type="predicted"/>